<evidence type="ECO:0000313" key="2">
    <source>
        <dbReference type="Proteomes" id="UP000030759"/>
    </source>
</evidence>
<dbReference type="Proteomes" id="UP000030759">
    <property type="component" value="Unassembled WGS sequence"/>
</dbReference>
<proteinExistence type="predicted"/>
<protein>
    <submittedName>
        <fullName evidence="1">Uncharacterized protein</fullName>
    </submittedName>
</protein>
<reference evidence="2" key="1">
    <citation type="journal article" date="2013" name="Nat. Biotechnol.">
        <title>Chinese hamster genome sequenced from sorted chromosomes.</title>
        <authorList>
            <person name="Brinkrolf K."/>
            <person name="Rupp O."/>
            <person name="Laux H."/>
            <person name="Kollin F."/>
            <person name="Ernst W."/>
            <person name="Linke B."/>
            <person name="Kofler R."/>
            <person name="Romand S."/>
            <person name="Hesse F."/>
            <person name="Budach W.E."/>
            <person name="Galosy S."/>
            <person name="Muller D."/>
            <person name="Noll T."/>
            <person name="Wienberg J."/>
            <person name="Jostock T."/>
            <person name="Leonard M."/>
            <person name="Grillari J."/>
            <person name="Tauch A."/>
            <person name="Goesmann A."/>
            <person name="Helk B."/>
            <person name="Mott J.E."/>
            <person name="Puhler A."/>
            <person name="Borth N."/>
        </authorList>
    </citation>
    <scope>NUCLEOTIDE SEQUENCE [LARGE SCALE GENOMIC DNA]</scope>
    <source>
        <strain evidence="2">17A/GY</strain>
    </source>
</reference>
<gene>
    <name evidence="1" type="ORF">H671_1g2842</name>
</gene>
<sequence length="77" mass="8536">MQGFAAEVGVVLNGHRAQTVMAVIDYQLELILNYLGCLDEFLDGSPRVALCSPDCPGTVRRQGWTRTERSACLYFLV</sequence>
<name>A0A061IPK0_CRIGR</name>
<organism evidence="1 2">
    <name type="scientific">Cricetulus griseus</name>
    <name type="common">Chinese hamster</name>
    <name type="synonym">Cricetulus barabensis griseus</name>
    <dbReference type="NCBI Taxonomy" id="10029"/>
    <lineage>
        <taxon>Eukaryota</taxon>
        <taxon>Metazoa</taxon>
        <taxon>Chordata</taxon>
        <taxon>Craniata</taxon>
        <taxon>Vertebrata</taxon>
        <taxon>Euteleostomi</taxon>
        <taxon>Mammalia</taxon>
        <taxon>Eutheria</taxon>
        <taxon>Euarchontoglires</taxon>
        <taxon>Glires</taxon>
        <taxon>Rodentia</taxon>
        <taxon>Myomorpha</taxon>
        <taxon>Muroidea</taxon>
        <taxon>Cricetidae</taxon>
        <taxon>Cricetinae</taxon>
        <taxon>Cricetulus</taxon>
    </lineage>
</organism>
<accession>A0A061IPK0</accession>
<dbReference type="EMBL" id="KE665483">
    <property type="protein sequence ID" value="ERE88724.1"/>
    <property type="molecule type" value="Genomic_DNA"/>
</dbReference>
<dbReference type="AlphaFoldDB" id="A0A061IPK0"/>
<evidence type="ECO:0000313" key="1">
    <source>
        <dbReference type="EMBL" id="ERE88724.1"/>
    </source>
</evidence>